<dbReference type="Gene3D" id="3.40.50.300">
    <property type="entry name" value="P-loop containing nucleotide triphosphate hydrolases"/>
    <property type="match status" value="1"/>
</dbReference>
<proteinExistence type="predicted"/>
<protein>
    <recommendedName>
        <fullName evidence="3">Disease resistance protein Roq1-like winged-helix domain-containing protein</fullName>
    </recommendedName>
</protein>
<dbReference type="SUPFAM" id="SSF52540">
    <property type="entry name" value="P-loop containing nucleoside triphosphate hydrolases"/>
    <property type="match status" value="1"/>
</dbReference>
<dbReference type="GO" id="GO:0006952">
    <property type="term" value="P:defense response"/>
    <property type="evidence" value="ECO:0007669"/>
    <property type="project" value="InterPro"/>
</dbReference>
<dbReference type="AlphaFoldDB" id="A0A087HED5"/>
<gene>
    <name evidence="4" type="ordered locus">AALP_Aa2g002200</name>
</gene>
<sequence length="523" mass="59465">MEPSFERCCQPGYDFKNCDNESEKIEEIAKDVSEKLHATPSRDFDGMVGLEGIGKSTIARALHSLHSNKFQLTCFVDNLTESYPGIHDEYGLKLHIQAELLSKILNLKVFFNYTDVDLVIAMLDDNNNNLDIKHGLKILSNKSLIDVYTNGSIVMHKLLQQVGTKAARREEPWKRKILMDTQDICDVLEDEDNKEYKQVSGILFDTSGIKEVFVNKKAFKRMSKLQFLKVMKSKDDGHDIVHIPEDMDFPRRLRFFDWEAYPGKAFPRKFNLENLVELNMRHNKFEKLWEGALPLTNLKIMDLFKSSNLKELPDFSNATNLESLNLARCQSLVELPSSIGNLQKLEELEMDFCINLEIVPTGLNLASLEGVNMMGCPKLRKIPEISTYITDLTIGDTMLEESPELWSRLESLVIYGNLNTSQLGANIEKLPDCIKDLHGLKEEHLLISDAGILENDGWLEHDNKISFEFSTSSHFDVIECAVQIIPYKIDGSDASCSLQDDNENLYDGSNEDLTSCQYIGSLV</sequence>
<keyword evidence="5" id="KW-1185">Reference proteome</keyword>
<evidence type="ECO:0000256" key="2">
    <source>
        <dbReference type="ARBA" id="ARBA00022737"/>
    </source>
</evidence>
<dbReference type="InterPro" id="IPR058192">
    <property type="entry name" value="WHD_ROQ1-like"/>
</dbReference>
<dbReference type="Pfam" id="PF23282">
    <property type="entry name" value="WHD_ROQ1"/>
    <property type="match status" value="1"/>
</dbReference>
<dbReference type="InterPro" id="IPR027417">
    <property type="entry name" value="P-loop_NTPase"/>
</dbReference>
<dbReference type="PANTHER" id="PTHR11017:SF418">
    <property type="entry name" value="DISEASE RESISTANCE PROTEIN (TIR-NBS-LRR CLASS) FAMILY-RELATED"/>
    <property type="match status" value="1"/>
</dbReference>
<dbReference type="InterPro" id="IPR011713">
    <property type="entry name" value="Leu-rich_rpt_3"/>
</dbReference>
<name>A0A087HED5_ARAAL</name>
<dbReference type="PANTHER" id="PTHR11017">
    <property type="entry name" value="LEUCINE-RICH REPEAT-CONTAINING PROTEIN"/>
    <property type="match status" value="1"/>
</dbReference>
<accession>A0A087HED5</accession>
<dbReference type="OrthoDB" id="1112844at2759"/>
<dbReference type="Gene3D" id="3.80.10.10">
    <property type="entry name" value="Ribonuclease Inhibitor"/>
    <property type="match status" value="1"/>
</dbReference>
<keyword evidence="1" id="KW-0433">Leucine-rich repeat</keyword>
<feature type="domain" description="Disease resistance protein Roq1-like winged-helix" evidence="3">
    <location>
        <begin position="107"/>
        <end position="168"/>
    </location>
</feature>
<reference evidence="5" key="1">
    <citation type="journal article" date="2015" name="Nat. Plants">
        <title>Genome expansion of Arabis alpina linked with retrotransposition and reduced symmetric DNA methylation.</title>
        <authorList>
            <person name="Willing E.M."/>
            <person name="Rawat V."/>
            <person name="Mandakova T."/>
            <person name="Maumus F."/>
            <person name="James G.V."/>
            <person name="Nordstroem K.J."/>
            <person name="Becker C."/>
            <person name="Warthmann N."/>
            <person name="Chica C."/>
            <person name="Szarzynska B."/>
            <person name="Zytnicki M."/>
            <person name="Albani M.C."/>
            <person name="Kiefer C."/>
            <person name="Bergonzi S."/>
            <person name="Castaings L."/>
            <person name="Mateos J.L."/>
            <person name="Berns M.C."/>
            <person name="Bujdoso N."/>
            <person name="Piofczyk T."/>
            <person name="de Lorenzo L."/>
            <person name="Barrero-Sicilia C."/>
            <person name="Mateos I."/>
            <person name="Piednoel M."/>
            <person name="Hagmann J."/>
            <person name="Chen-Min-Tao R."/>
            <person name="Iglesias-Fernandez R."/>
            <person name="Schuster S.C."/>
            <person name="Alonso-Blanco C."/>
            <person name="Roudier F."/>
            <person name="Carbonero P."/>
            <person name="Paz-Ares J."/>
            <person name="Davis S.J."/>
            <person name="Pecinka A."/>
            <person name="Quesneville H."/>
            <person name="Colot V."/>
            <person name="Lysak M.A."/>
            <person name="Weigel D."/>
            <person name="Coupland G."/>
            <person name="Schneeberger K."/>
        </authorList>
    </citation>
    <scope>NUCLEOTIDE SEQUENCE [LARGE SCALE GENOMIC DNA]</scope>
    <source>
        <strain evidence="5">cv. Pajares</strain>
    </source>
</reference>
<organism evidence="4 5">
    <name type="scientific">Arabis alpina</name>
    <name type="common">Alpine rock-cress</name>
    <dbReference type="NCBI Taxonomy" id="50452"/>
    <lineage>
        <taxon>Eukaryota</taxon>
        <taxon>Viridiplantae</taxon>
        <taxon>Streptophyta</taxon>
        <taxon>Embryophyta</taxon>
        <taxon>Tracheophyta</taxon>
        <taxon>Spermatophyta</taxon>
        <taxon>Magnoliopsida</taxon>
        <taxon>eudicotyledons</taxon>
        <taxon>Gunneridae</taxon>
        <taxon>Pentapetalae</taxon>
        <taxon>rosids</taxon>
        <taxon>malvids</taxon>
        <taxon>Brassicales</taxon>
        <taxon>Brassicaceae</taxon>
        <taxon>Arabideae</taxon>
        <taxon>Arabis</taxon>
    </lineage>
</organism>
<dbReference type="EMBL" id="CM002870">
    <property type="protein sequence ID" value="KFK40487.1"/>
    <property type="molecule type" value="Genomic_DNA"/>
</dbReference>
<evidence type="ECO:0000313" key="4">
    <source>
        <dbReference type="EMBL" id="KFK40487.1"/>
    </source>
</evidence>
<keyword evidence="2" id="KW-0677">Repeat</keyword>
<evidence type="ECO:0000256" key="1">
    <source>
        <dbReference type="ARBA" id="ARBA00022614"/>
    </source>
</evidence>
<evidence type="ECO:0000313" key="5">
    <source>
        <dbReference type="Proteomes" id="UP000029120"/>
    </source>
</evidence>
<dbReference type="Pfam" id="PF07725">
    <property type="entry name" value="LRR_3"/>
    <property type="match status" value="1"/>
</dbReference>
<dbReference type="SUPFAM" id="SSF52058">
    <property type="entry name" value="L domain-like"/>
    <property type="match status" value="1"/>
</dbReference>
<dbReference type="OMA" id="HEVHEIY"/>
<dbReference type="PRINTS" id="PR00364">
    <property type="entry name" value="DISEASERSIST"/>
</dbReference>
<dbReference type="Proteomes" id="UP000029120">
    <property type="component" value="Chromosome 2"/>
</dbReference>
<dbReference type="InterPro" id="IPR044974">
    <property type="entry name" value="Disease_R_plants"/>
</dbReference>
<dbReference type="FunFam" id="3.80.10.10:FF:000386">
    <property type="entry name" value="Disease resistance protein RPS4"/>
    <property type="match status" value="1"/>
</dbReference>
<dbReference type="Gramene" id="KFK40487">
    <property type="protein sequence ID" value="KFK40487"/>
    <property type="gene ID" value="AALP_AA2G002200"/>
</dbReference>
<evidence type="ECO:0000259" key="3">
    <source>
        <dbReference type="Pfam" id="PF23282"/>
    </source>
</evidence>
<dbReference type="InterPro" id="IPR032675">
    <property type="entry name" value="LRR_dom_sf"/>
</dbReference>